<evidence type="ECO:0000313" key="1">
    <source>
        <dbReference type="EMBL" id="PSJ37045.1"/>
    </source>
</evidence>
<sequence length="95" mass="10469">MLFALALTGLAPASADSRPRDREQDAAFKATQDGSFVPLRQIEGRIVPQMRGFTYLGPELDPSAGRYRLKFMRGPQVVWIDVDARTGQVLGKSGF</sequence>
<gene>
    <name evidence="1" type="ORF">C7I55_23545</name>
</gene>
<protein>
    <recommendedName>
        <fullName evidence="3">PepSY domain-containing protein</fullName>
    </recommendedName>
</protein>
<comment type="caution">
    <text evidence="1">The sequence shown here is derived from an EMBL/GenBank/DDBJ whole genome shotgun (WGS) entry which is preliminary data.</text>
</comment>
<dbReference type="AlphaFoldDB" id="A0A2P7QGF8"/>
<organism evidence="1 2">
    <name type="scientific">Allosphingosinicella deserti</name>
    <dbReference type="NCBI Taxonomy" id="2116704"/>
    <lineage>
        <taxon>Bacteria</taxon>
        <taxon>Pseudomonadati</taxon>
        <taxon>Pseudomonadota</taxon>
        <taxon>Alphaproteobacteria</taxon>
        <taxon>Sphingomonadales</taxon>
        <taxon>Sphingomonadaceae</taxon>
        <taxon>Allosphingosinicella</taxon>
    </lineage>
</organism>
<keyword evidence="2" id="KW-1185">Reference proteome</keyword>
<evidence type="ECO:0000313" key="2">
    <source>
        <dbReference type="Proteomes" id="UP000241167"/>
    </source>
</evidence>
<dbReference type="EMBL" id="PXYI01000010">
    <property type="protein sequence ID" value="PSJ37045.1"/>
    <property type="molecule type" value="Genomic_DNA"/>
</dbReference>
<accession>A0A2P7QGF8</accession>
<reference evidence="1 2" key="1">
    <citation type="submission" date="2018-03" db="EMBL/GenBank/DDBJ databases">
        <title>The draft genome of Sphingosinicella sp. GL-C-18.</title>
        <authorList>
            <person name="Liu L."/>
            <person name="Li L."/>
            <person name="Liang L."/>
            <person name="Zhang X."/>
            <person name="Wang T."/>
        </authorList>
    </citation>
    <scope>NUCLEOTIDE SEQUENCE [LARGE SCALE GENOMIC DNA]</scope>
    <source>
        <strain evidence="1 2">GL-C-18</strain>
    </source>
</reference>
<name>A0A2P7QGF8_9SPHN</name>
<evidence type="ECO:0008006" key="3">
    <source>
        <dbReference type="Google" id="ProtNLM"/>
    </source>
</evidence>
<dbReference type="OrthoDB" id="7428944at2"/>
<dbReference type="Proteomes" id="UP000241167">
    <property type="component" value="Unassembled WGS sequence"/>
</dbReference>
<proteinExistence type="predicted"/>